<dbReference type="PANTHER" id="PTHR35043:SF7">
    <property type="entry name" value="TRANSCRIPTION FACTOR DOMAIN-CONTAINING PROTEIN"/>
    <property type="match status" value="1"/>
</dbReference>
<feature type="transmembrane region" description="Helical" evidence="1">
    <location>
        <begin position="434"/>
        <end position="460"/>
    </location>
</feature>
<evidence type="ECO:0000313" key="3">
    <source>
        <dbReference type="EMBL" id="TEB27469.1"/>
    </source>
</evidence>
<feature type="chain" id="PRO_5021303150" description="Wax synthase domain-containing protein" evidence="2">
    <location>
        <begin position="25"/>
        <end position="483"/>
    </location>
</feature>
<evidence type="ECO:0008006" key="5">
    <source>
        <dbReference type="Google" id="ProtNLM"/>
    </source>
</evidence>
<dbReference type="PANTHER" id="PTHR35043">
    <property type="entry name" value="TRANSCRIPTION FACTOR DOMAIN-CONTAINING PROTEIN"/>
    <property type="match status" value="1"/>
</dbReference>
<dbReference type="STRING" id="71717.A0A4Y7T1R8"/>
<keyword evidence="2" id="KW-0732">Signal</keyword>
<accession>A0A4Y7T1R8</accession>
<feature type="transmembrane region" description="Helical" evidence="1">
    <location>
        <begin position="354"/>
        <end position="375"/>
    </location>
</feature>
<keyword evidence="4" id="KW-1185">Reference proteome</keyword>
<reference evidence="3 4" key="1">
    <citation type="journal article" date="2019" name="Nat. Ecol. Evol.">
        <title>Megaphylogeny resolves global patterns of mushroom evolution.</title>
        <authorList>
            <person name="Varga T."/>
            <person name="Krizsan K."/>
            <person name="Foldi C."/>
            <person name="Dima B."/>
            <person name="Sanchez-Garcia M."/>
            <person name="Sanchez-Ramirez S."/>
            <person name="Szollosi G.J."/>
            <person name="Szarkandi J.G."/>
            <person name="Papp V."/>
            <person name="Albert L."/>
            <person name="Andreopoulos W."/>
            <person name="Angelini C."/>
            <person name="Antonin V."/>
            <person name="Barry K.W."/>
            <person name="Bougher N.L."/>
            <person name="Buchanan P."/>
            <person name="Buyck B."/>
            <person name="Bense V."/>
            <person name="Catcheside P."/>
            <person name="Chovatia M."/>
            <person name="Cooper J."/>
            <person name="Damon W."/>
            <person name="Desjardin D."/>
            <person name="Finy P."/>
            <person name="Geml J."/>
            <person name="Haridas S."/>
            <person name="Hughes K."/>
            <person name="Justo A."/>
            <person name="Karasinski D."/>
            <person name="Kautmanova I."/>
            <person name="Kiss B."/>
            <person name="Kocsube S."/>
            <person name="Kotiranta H."/>
            <person name="LaButti K.M."/>
            <person name="Lechner B.E."/>
            <person name="Liimatainen K."/>
            <person name="Lipzen A."/>
            <person name="Lukacs Z."/>
            <person name="Mihaltcheva S."/>
            <person name="Morgado L.N."/>
            <person name="Niskanen T."/>
            <person name="Noordeloos M.E."/>
            <person name="Ohm R.A."/>
            <person name="Ortiz-Santana B."/>
            <person name="Ovrebo C."/>
            <person name="Racz N."/>
            <person name="Riley R."/>
            <person name="Savchenko A."/>
            <person name="Shiryaev A."/>
            <person name="Soop K."/>
            <person name="Spirin V."/>
            <person name="Szebenyi C."/>
            <person name="Tomsovsky M."/>
            <person name="Tulloss R.E."/>
            <person name="Uehling J."/>
            <person name="Grigoriev I.V."/>
            <person name="Vagvolgyi C."/>
            <person name="Papp T."/>
            <person name="Martin F.M."/>
            <person name="Miettinen O."/>
            <person name="Hibbett D.S."/>
            <person name="Nagy L.G."/>
        </authorList>
    </citation>
    <scope>NUCLEOTIDE SEQUENCE [LARGE SCALE GENOMIC DNA]</scope>
    <source>
        <strain evidence="3 4">FP101781</strain>
    </source>
</reference>
<dbReference type="AlphaFoldDB" id="A0A4Y7T1R8"/>
<organism evidence="3 4">
    <name type="scientific">Coprinellus micaceus</name>
    <name type="common">Glistening ink-cap mushroom</name>
    <name type="synonym">Coprinus micaceus</name>
    <dbReference type="NCBI Taxonomy" id="71717"/>
    <lineage>
        <taxon>Eukaryota</taxon>
        <taxon>Fungi</taxon>
        <taxon>Dikarya</taxon>
        <taxon>Basidiomycota</taxon>
        <taxon>Agaricomycotina</taxon>
        <taxon>Agaricomycetes</taxon>
        <taxon>Agaricomycetidae</taxon>
        <taxon>Agaricales</taxon>
        <taxon>Agaricineae</taxon>
        <taxon>Psathyrellaceae</taxon>
        <taxon>Coprinellus</taxon>
    </lineage>
</organism>
<name>A0A4Y7T1R8_COPMI</name>
<feature type="transmembrane region" description="Helical" evidence="1">
    <location>
        <begin position="387"/>
        <end position="413"/>
    </location>
</feature>
<feature type="signal peptide" evidence="2">
    <location>
        <begin position="1"/>
        <end position="24"/>
    </location>
</feature>
<keyword evidence="1" id="KW-0472">Membrane</keyword>
<evidence type="ECO:0000313" key="4">
    <source>
        <dbReference type="Proteomes" id="UP000298030"/>
    </source>
</evidence>
<keyword evidence="1" id="KW-1133">Transmembrane helix</keyword>
<keyword evidence="1" id="KW-0812">Transmembrane</keyword>
<dbReference type="Proteomes" id="UP000298030">
    <property type="component" value="Unassembled WGS sequence"/>
</dbReference>
<gene>
    <name evidence="3" type="ORF">FA13DRAFT_1776492</name>
</gene>
<proteinExistence type="predicted"/>
<dbReference type="EMBL" id="QPFP01000040">
    <property type="protein sequence ID" value="TEB27469.1"/>
    <property type="molecule type" value="Genomic_DNA"/>
</dbReference>
<sequence length="483" mass="54218">MLWAVFAPELIVVFAFRQWNGARAIKNRMNEFAGKEMTPWTNTRAHLLQMGGFIIKHQDGQCRYLDITSLLKDIHHLSTLVFSPYPMSSSESFSQPSGNEGCPIVPGPQTKDLSADRMYSSGLITLLSINTPESDIWDKSKGGAFGKGLALTQTAWFLVQILARIALGMDVTHLEVTTLAYAALNGVIYWFWWQKPLDVQCPIVINAHPSSHVISSSVVQGTLLGQPAPLEPVYLIPGQQTASTASIPVLRSAPSVPRERMSVWKRASDVWRRVPVRAFRVKKAPVILVHVLQRCINRLRTVVEYRIDNAENWVESESCSTRFPMFYALALGTKSRSSQSTRSILPLKHSATQLMGLVLASAFGAIHCVAWNFQFDHGSPTHLPLGTLWRVSSLCIAASPAPLALLFVIAFLLQWPERQPLLKLRRRIWWECVRWLKVVGQAVVFLYIPARLVLIFLAFYDLARLTPSAHRTVEWASFIPHFG</sequence>
<protein>
    <recommendedName>
        <fullName evidence="5">Wax synthase domain-containing protein</fullName>
    </recommendedName>
</protein>
<dbReference type="OrthoDB" id="3029001at2759"/>
<comment type="caution">
    <text evidence="3">The sequence shown here is derived from an EMBL/GenBank/DDBJ whole genome shotgun (WGS) entry which is preliminary data.</text>
</comment>
<evidence type="ECO:0000256" key="2">
    <source>
        <dbReference type="SAM" id="SignalP"/>
    </source>
</evidence>
<evidence type="ECO:0000256" key="1">
    <source>
        <dbReference type="SAM" id="Phobius"/>
    </source>
</evidence>